<evidence type="ECO:0000256" key="1">
    <source>
        <dbReference type="SAM" id="MobiDB-lite"/>
    </source>
</evidence>
<organism evidence="2 3">
    <name type="scientific">Plakobranchus ocellatus</name>
    <dbReference type="NCBI Taxonomy" id="259542"/>
    <lineage>
        <taxon>Eukaryota</taxon>
        <taxon>Metazoa</taxon>
        <taxon>Spiralia</taxon>
        <taxon>Lophotrochozoa</taxon>
        <taxon>Mollusca</taxon>
        <taxon>Gastropoda</taxon>
        <taxon>Heterobranchia</taxon>
        <taxon>Euthyneura</taxon>
        <taxon>Panpulmonata</taxon>
        <taxon>Sacoglossa</taxon>
        <taxon>Placobranchoidea</taxon>
        <taxon>Plakobranchidae</taxon>
        <taxon>Plakobranchus</taxon>
    </lineage>
</organism>
<dbReference type="Proteomes" id="UP000735302">
    <property type="component" value="Unassembled WGS sequence"/>
</dbReference>
<proteinExistence type="predicted"/>
<sequence>MKRLFSYNFYMDSNIFKDINGREQDTLTDEKTKDGQIDAQSGNQGEEEETGADRRQDGWMTSGKQQVQNGRGRHKIGVKWKTSTEGYILQWMDKVSK</sequence>
<keyword evidence="3" id="KW-1185">Reference proteome</keyword>
<feature type="compositionally biased region" description="Basic and acidic residues" evidence="1">
    <location>
        <begin position="21"/>
        <end position="36"/>
    </location>
</feature>
<evidence type="ECO:0000313" key="2">
    <source>
        <dbReference type="EMBL" id="GFO08125.1"/>
    </source>
</evidence>
<reference evidence="2 3" key="1">
    <citation type="journal article" date="2021" name="Elife">
        <title>Chloroplast acquisition without the gene transfer in kleptoplastic sea slugs, Plakobranchus ocellatus.</title>
        <authorList>
            <person name="Maeda T."/>
            <person name="Takahashi S."/>
            <person name="Yoshida T."/>
            <person name="Shimamura S."/>
            <person name="Takaki Y."/>
            <person name="Nagai Y."/>
            <person name="Toyoda A."/>
            <person name="Suzuki Y."/>
            <person name="Arimoto A."/>
            <person name="Ishii H."/>
            <person name="Satoh N."/>
            <person name="Nishiyama T."/>
            <person name="Hasebe M."/>
            <person name="Maruyama T."/>
            <person name="Minagawa J."/>
            <person name="Obokata J."/>
            <person name="Shigenobu S."/>
        </authorList>
    </citation>
    <scope>NUCLEOTIDE SEQUENCE [LARGE SCALE GENOMIC DNA]</scope>
</reference>
<feature type="region of interest" description="Disordered" evidence="1">
    <location>
        <begin position="21"/>
        <end position="74"/>
    </location>
</feature>
<gene>
    <name evidence="2" type="ORF">PoB_003463000</name>
</gene>
<name>A0AAV4AIY2_9GAST</name>
<evidence type="ECO:0000313" key="3">
    <source>
        <dbReference type="Proteomes" id="UP000735302"/>
    </source>
</evidence>
<comment type="caution">
    <text evidence="2">The sequence shown here is derived from an EMBL/GenBank/DDBJ whole genome shotgun (WGS) entry which is preliminary data.</text>
</comment>
<protein>
    <submittedName>
        <fullName evidence="2">Uncharacterized protein</fullName>
    </submittedName>
</protein>
<dbReference type="AlphaFoldDB" id="A0AAV4AIY2"/>
<dbReference type="EMBL" id="BLXT01003952">
    <property type="protein sequence ID" value="GFO08125.1"/>
    <property type="molecule type" value="Genomic_DNA"/>
</dbReference>
<accession>A0AAV4AIY2</accession>